<sequence>MDAMDLRYMKRLRFSLMSVGAWPDHVFKDSTKLSVFKKFGFSIILFIICCVSIVAQLAYLIINKKVLAFIDIGRSLVPFLMSFVYAERTTLPMRSSYRSVIEEFVLKFHLIHHKNKSEYTMKMSNKVNRICEIVTIVQHLQLYVAGFLFWVVPLCQNYSTGMLSSDRPANVTFRHSVHYTLPFDQNSAITITMVCIFNWVASYNVGCLLCCHDLQVCVFVFHIWGHLNIIKHNLNNFPRPRVPVNAKSVPLRYSNEESKDVAVGLKEIIQHYIMTKDFVSKISNAYSISLCVYYTLHLVCDCVLLLECSTLEPEALATYAFMTLVMFQQLIQVSVVFELISTKGDPLADAVYGLPWECMDNSSRRTVLILLQIVQQSLAVKACGMVPVGVQTMLAVLKASLSYFLMLRTFANS</sequence>
<evidence type="ECO:0000256" key="5">
    <source>
        <dbReference type="ARBA" id="ARBA00022725"/>
    </source>
</evidence>
<dbReference type="InterPro" id="IPR004117">
    <property type="entry name" value="7tm6_olfct_rcpt"/>
</dbReference>
<dbReference type="EMBL" id="GCVX01000198">
    <property type="protein sequence ID" value="JAI18032.1"/>
    <property type="molecule type" value="Transcribed_RNA"/>
</dbReference>
<keyword evidence="3 10" id="KW-0716">Sensory transduction</keyword>
<dbReference type="GO" id="GO:0005886">
    <property type="term" value="C:plasma membrane"/>
    <property type="evidence" value="ECO:0007669"/>
    <property type="project" value="UniProtKB-SubCell"/>
</dbReference>
<keyword evidence="5 10" id="KW-0552">Olfaction</keyword>
<evidence type="ECO:0000256" key="6">
    <source>
        <dbReference type="ARBA" id="ARBA00022989"/>
    </source>
</evidence>
<evidence type="ECO:0000313" key="11">
    <source>
        <dbReference type="EMBL" id="JAI18032.1"/>
    </source>
</evidence>
<name>A0A0K8TU75_EPIPO</name>
<dbReference type="GO" id="GO:0005549">
    <property type="term" value="F:odorant binding"/>
    <property type="evidence" value="ECO:0007669"/>
    <property type="project" value="InterPro"/>
</dbReference>
<comment type="caution">
    <text evidence="10">Lacks conserved residue(s) required for the propagation of feature annotation.</text>
</comment>
<evidence type="ECO:0000256" key="1">
    <source>
        <dbReference type="ARBA" id="ARBA00004651"/>
    </source>
</evidence>
<evidence type="ECO:0000256" key="7">
    <source>
        <dbReference type="ARBA" id="ARBA00023136"/>
    </source>
</evidence>
<reference evidence="11" key="1">
    <citation type="journal article" date="2015" name="PLoS ONE">
        <title>The Peripheral Olfactory Repertoire of the Lightbrown Apple Moth, Epiphyas postvittana.</title>
        <authorList>
            <person name="Corcoran J.A."/>
            <person name="Jordan M.D."/>
            <person name="Thrimawithana A.H."/>
            <person name="Crowhurst R.N."/>
            <person name="Newcomb R.D."/>
        </authorList>
    </citation>
    <scope>NUCLEOTIDE SEQUENCE</scope>
</reference>
<evidence type="ECO:0000256" key="2">
    <source>
        <dbReference type="ARBA" id="ARBA00022475"/>
    </source>
</evidence>
<evidence type="ECO:0000256" key="8">
    <source>
        <dbReference type="ARBA" id="ARBA00023170"/>
    </source>
</evidence>
<dbReference type="PANTHER" id="PTHR21137:SF35">
    <property type="entry name" value="ODORANT RECEPTOR 19A-RELATED"/>
    <property type="match status" value="1"/>
</dbReference>
<accession>A0A0K8TU75</accession>
<keyword evidence="6 10" id="KW-1133">Transmembrane helix</keyword>
<evidence type="ECO:0000256" key="9">
    <source>
        <dbReference type="ARBA" id="ARBA00023224"/>
    </source>
</evidence>
<dbReference type="AlphaFoldDB" id="A0A0K8TU75"/>
<feature type="transmembrane region" description="Helical" evidence="10">
    <location>
        <begin position="39"/>
        <end position="62"/>
    </location>
</feature>
<keyword evidence="8 10" id="KW-0675">Receptor</keyword>
<feature type="transmembrane region" description="Helical" evidence="10">
    <location>
        <begin position="130"/>
        <end position="152"/>
    </location>
</feature>
<evidence type="ECO:0000256" key="4">
    <source>
        <dbReference type="ARBA" id="ARBA00022692"/>
    </source>
</evidence>
<dbReference type="GO" id="GO:0004984">
    <property type="term" value="F:olfactory receptor activity"/>
    <property type="evidence" value="ECO:0007669"/>
    <property type="project" value="InterPro"/>
</dbReference>
<keyword evidence="4 10" id="KW-0812">Transmembrane</keyword>
<feature type="transmembrane region" description="Helical" evidence="10">
    <location>
        <begin position="68"/>
        <end position="86"/>
    </location>
</feature>
<keyword evidence="2" id="KW-1003">Cell membrane</keyword>
<dbReference type="Pfam" id="PF02949">
    <property type="entry name" value="7tm_6"/>
    <property type="match status" value="1"/>
</dbReference>
<evidence type="ECO:0000256" key="3">
    <source>
        <dbReference type="ARBA" id="ARBA00022606"/>
    </source>
</evidence>
<comment type="subcellular location">
    <subcellularLocation>
        <location evidence="1 10">Cell membrane</location>
        <topology evidence="1 10">Multi-pass membrane protein</topology>
    </subcellularLocation>
</comment>
<keyword evidence="9 10" id="KW-0807">Transducer</keyword>
<protein>
    <recommendedName>
        <fullName evidence="10">Odorant receptor</fullName>
    </recommendedName>
</protein>
<organism evidence="11">
    <name type="scientific">Epiphyas postvittana</name>
    <name type="common">Light brown apple moth</name>
    <dbReference type="NCBI Taxonomy" id="65032"/>
    <lineage>
        <taxon>Eukaryota</taxon>
        <taxon>Metazoa</taxon>
        <taxon>Ecdysozoa</taxon>
        <taxon>Arthropoda</taxon>
        <taxon>Hexapoda</taxon>
        <taxon>Insecta</taxon>
        <taxon>Pterygota</taxon>
        <taxon>Neoptera</taxon>
        <taxon>Endopterygota</taxon>
        <taxon>Lepidoptera</taxon>
        <taxon>Glossata</taxon>
        <taxon>Ditrysia</taxon>
        <taxon>Tortricoidea</taxon>
        <taxon>Tortricidae</taxon>
        <taxon>Tortricinae</taxon>
        <taxon>Epiphyas</taxon>
    </lineage>
</organism>
<dbReference type="PANTHER" id="PTHR21137">
    <property type="entry name" value="ODORANT RECEPTOR"/>
    <property type="match status" value="1"/>
</dbReference>
<evidence type="ECO:0000256" key="10">
    <source>
        <dbReference type="RuleBase" id="RU351113"/>
    </source>
</evidence>
<proteinExistence type="inferred from homology"/>
<dbReference type="GO" id="GO:0007165">
    <property type="term" value="P:signal transduction"/>
    <property type="evidence" value="ECO:0007669"/>
    <property type="project" value="UniProtKB-KW"/>
</dbReference>
<comment type="similarity">
    <text evidence="10">Belongs to the insect chemoreceptor superfamily. Heteromeric odorant receptor channel (TC 1.A.69) family.</text>
</comment>
<keyword evidence="7 10" id="KW-0472">Membrane</keyword>